<evidence type="ECO:0000313" key="4">
    <source>
        <dbReference type="Proteomes" id="UP000324705"/>
    </source>
</evidence>
<sequence length="281" mass="31936">MDRFQDRQHVWLRSSVHRGYLNANSDGKSVSLRSRRASLQAAWAVHIYHGDGGAVYLLLHSAAYGRYLAATATRAPFGRGFRTEQSEYNQVEVHAIMWRAMVVGLGNEIVLRNVGGRYLRANGKILRCNNDVTVDDIASVSNMMYWTVEPIPLREPGMPAPIPTRIPRELSVMLGHDRSVWRVIRFVQASEEGLFTDVRWSAFLFNGRYVYHLRNELAKRIDNDQNFAMCVRAGRYGRLTPLIVNLPHGGDGETLEIVVYISNTPAYNLLRHPDVRAKQES</sequence>
<feature type="domain" description="DUF569" evidence="1">
    <location>
        <begin position="1"/>
        <end position="146"/>
    </location>
</feature>
<dbReference type="Pfam" id="PF04601">
    <property type="entry name" value="DUF569"/>
    <property type="match status" value="1"/>
</dbReference>
<dbReference type="PANTHER" id="PTHR31205:SF72">
    <property type="entry name" value="DUF569 DOMAIN-CONTAINING PROTEIN"/>
    <property type="match status" value="1"/>
</dbReference>
<dbReference type="Proteomes" id="UP000324705">
    <property type="component" value="Chromosome 3B"/>
</dbReference>
<dbReference type="Pfam" id="PF22932">
    <property type="entry name" value="Ubiq_DUF_assoc"/>
    <property type="match status" value="1"/>
</dbReference>
<feature type="domain" description="DUF569" evidence="2">
    <location>
        <begin position="182"/>
        <end position="260"/>
    </location>
</feature>
<dbReference type="InterPro" id="IPR008999">
    <property type="entry name" value="Actin-crosslinking"/>
</dbReference>
<keyword evidence="4" id="KW-1185">Reference proteome</keyword>
<evidence type="ECO:0000313" key="3">
    <source>
        <dbReference type="EMBL" id="VAH81426.1"/>
    </source>
</evidence>
<organism evidence="3 4">
    <name type="scientific">Triticum turgidum subsp. durum</name>
    <name type="common">Durum wheat</name>
    <name type="synonym">Triticum durum</name>
    <dbReference type="NCBI Taxonomy" id="4567"/>
    <lineage>
        <taxon>Eukaryota</taxon>
        <taxon>Viridiplantae</taxon>
        <taxon>Streptophyta</taxon>
        <taxon>Embryophyta</taxon>
        <taxon>Tracheophyta</taxon>
        <taxon>Spermatophyta</taxon>
        <taxon>Magnoliopsida</taxon>
        <taxon>Liliopsida</taxon>
        <taxon>Poales</taxon>
        <taxon>Poaceae</taxon>
        <taxon>BOP clade</taxon>
        <taxon>Pooideae</taxon>
        <taxon>Triticodae</taxon>
        <taxon>Triticeae</taxon>
        <taxon>Triticinae</taxon>
        <taxon>Triticum</taxon>
    </lineage>
</organism>
<gene>
    <name evidence="3" type="ORF">TRITD_3Bv1G198490</name>
</gene>
<reference evidence="3 4" key="1">
    <citation type="submission" date="2017-09" db="EMBL/GenBank/DDBJ databases">
        <authorList>
            <consortium name="International Durum Wheat Genome Sequencing Consortium (IDWGSC)"/>
            <person name="Milanesi L."/>
        </authorList>
    </citation>
    <scope>NUCLEOTIDE SEQUENCE [LARGE SCALE GENOMIC DNA]</scope>
    <source>
        <strain evidence="4">cv. Svevo</strain>
    </source>
</reference>
<proteinExistence type="predicted"/>
<evidence type="ECO:0000259" key="2">
    <source>
        <dbReference type="Pfam" id="PF22932"/>
    </source>
</evidence>
<dbReference type="AlphaFoldDB" id="A0A9R1QRJ0"/>
<dbReference type="Gramene" id="TRITD3Bv1G198490.1">
    <property type="protein sequence ID" value="TRITD3Bv1G198490.1"/>
    <property type="gene ID" value="TRITD3Bv1G198490"/>
</dbReference>
<dbReference type="CDD" id="cd23340">
    <property type="entry name" value="beta-trefoil_FSCN_ACP-like"/>
    <property type="match status" value="1"/>
</dbReference>
<dbReference type="InterPro" id="IPR054726">
    <property type="entry name" value="Ubiq_DUF569-assoc"/>
</dbReference>
<protein>
    <recommendedName>
        <fullName evidence="5">DUF569 domain-containing protein</fullName>
    </recommendedName>
</protein>
<name>A0A9R1QRJ0_TRITD</name>
<evidence type="ECO:0000259" key="1">
    <source>
        <dbReference type="Pfam" id="PF04601"/>
    </source>
</evidence>
<accession>A0A9R1QRJ0</accession>
<dbReference type="InterPro" id="IPR007679">
    <property type="entry name" value="DUF569"/>
</dbReference>
<evidence type="ECO:0008006" key="5">
    <source>
        <dbReference type="Google" id="ProtNLM"/>
    </source>
</evidence>
<dbReference type="PANTHER" id="PTHR31205">
    <property type="entry name" value="ACTIN CROSS-LINKING PROTEIN (DUF569)"/>
    <property type="match status" value="1"/>
</dbReference>
<dbReference type="EMBL" id="LT934116">
    <property type="protein sequence ID" value="VAH81426.1"/>
    <property type="molecule type" value="Genomic_DNA"/>
</dbReference>
<dbReference type="SUPFAM" id="SSF50405">
    <property type="entry name" value="Actin-crosslinking proteins"/>
    <property type="match status" value="1"/>
</dbReference>